<dbReference type="PROSITE" id="PS01015">
    <property type="entry name" value="RIBOSOMAL_L19"/>
    <property type="match status" value="1"/>
</dbReference>
<evidence type="ECO:0000256" key="3">
    <source>
        <dbReference type="ARBA" id="ARBA00023274"/>
    </source>
</evidence>
<keyword evidence="8" id="KW-1185">Reference proteome</keyword>
<comment type="function">
    <text evidence="5 6">This protein is located at the 30S-50S ribosomal subunit interface and may play a role in the structure and function of the aminoacyl-tRNA binding site.</text>
</comment>
<comment type="caution">
    <text evidence="7">The sequence shown here is derived from an EMBL/GenBank/DDBJ whole genome shotgun (WGS) entry which is preliminary data.</text>
</comment>
<dbReference type="InterPro" id="IPR018257">
    <property type="entry name" value="Ribosomal_bL19_CS"/>
</dbReference>
<evidence type="ECO:0000256" key="4">
    <source>
        <dbReference type="ARBA" id="ARBA00035171"/>
    </source>
</evidence>
<proteinExistence type="inferred from homology"/>
<evidence type="ECO:0000256" key="2">
    <source>
        <dbReference type="ARBA" id="ARBA00022980"/>
    </source>
</evidence>
<accession>A0A7W4PQA5</accession>
<keyword evidence="2 5" id="KW-0689">Ribosomal protein</keyword>
<dbReference type="HAMAP" id="MF_00402">
    <property type="entry name" value="Ribosomal_bL19"/>
    <property type="match status" value="1"/>
</dbReference>
<evidence type="ECO:0000256" key="6">
    <source>
        <dbReference type="RuleBase" id="RU000559"/>
    </source>
</evidence>
<protein>
    <recommendedName>
        <fullName evidence="4 5">Large ribosomal subunit protein bL19</fullName>
    </recommendedName>
</protein>
<dbReference type="InterPro" id="IPR038657">
    <property type="entry name" value="Ribosomal_bL19_sf"/>
</dbReference>
<dbReference type="InterPro" id="IPR001857">
    <property type="entry name" value="Ribosomal_bL19"/>
</dbReference>
<dbReference type="GO" id="GO:0022625">
    <property type="term" value="C:cytosolic large ribosomal subunit"/>
    <property type="evidence" value="ECO:0007669"/>
    <property type="project" value="TreeGrafter"/>
</dbReference>
<reference evidence="7 8" key="1">
    <citation type="submission" date="2020-04" db="EMBL/GenBank/DDBJ databases">
        <title>Description of novel Gluconacetobacter.</title>
        <authorList>
            <person name="Sombolestani A."/>
        </authorList>
    </citation>
    <scope>NUCLEOTIDE SEQUENCE [LARGE SCALE GENOMIC DNA]</scope>
    <source>
        <strain evidence="7 8">LMG 27800</strain>
    </source>
</reference>
<dbReference type="SUPFAM" id="SSF50104">
    <property type="entry name" value="Translation proteins SH3-like domain"/>
    <property type="match status" value="1"/>
</dbReference>
<dbReference type="RefSeq" id="WP_182950684.1">
    <property type="nucleotide sequence ID" value="NZ_JABEQK010000012.1"/>
</dbReference>
<dbReference type="EMBL" id="JABEQK010000012">
    <property type="protein sequence ID" value="MBB2206138.1"/>
    <property type="molecule type" value="Genomic_DNA"/>
</dbReference>
<dbReference type="PRINTS" id="PR00061">
    <property type="entry name" value="RIBOSOMALL19"/>
</dbReference>
<keyword evidence="3 5" id="KW-0687">Ribonucleoprotein</keyword>
<dbReference type="PANTHER" id="PTHR15680">
    <property type="entry name" value="RIBOSOMAL PROTEIN L19"/>
    <property type="match status" value="1"/>
</dbReference>
<gene>
    <name evidence="5 7" type="primary">rplS</name>
    <name evidence="7" type="ORF">HLH27_14110</name>
</gene>
<evidence type="ECO:0000256" key="1">
    <source>
        <dbReference type="ARBA" id="ARBA00005781"/>
    </source>
</evidence>
<dbReference type="InterPro" id="IPR008991">
    <property type="entry name" value="Translation_prot_SH3-like_sf"/>
</dbReference>
<dbReference type="Gene3D" id="2.30.30.790">
    <property type="match status" value="1"/>
</dbReference>
<dbReference type="NCBIfam" id="TIGR01024">
    <property type="entry name" value="rplS_bact"/>
    <property type="match status" value="1"/>
</dbReference>
<name>A0A7W4PQA5_9PROT</name>
<dbReference type="Proteomes" id="UP000540556">
    <property type="component" value="Unassembled WGS sequence"/>
</dbReference>
<dbReference type="Pfam" id="PF01245">
    <property type="entry name" value="Ribosomal_L19"/>
    <property type="match status" value="1"/>
</dbReference>
<sequence length="126" mass="14058">MNIIQQYEAGEIARLSAERAVPEFGPGDTVRVSVRVVEGERKRVQAYEGVVIARSNKGLNSNFTVRKISNGEGVERVFPLYAPTIAEIKVVRRGAVRRAKLYYLRGRRGKSARIAERARETVTAQA</sequence>
<evidence type="ECO:0000256" key="5">
    <source>
        <dbReference type="HAMAP-Rule" id="MF_00402"/>
    </source>
</evidence>
<dbReference type="FunFam" id="2.30.30.790:FF:000001">
    <property type="entry name" value="50S ribosomal protein L19"/>
    <property type="match status" value="1"/>
</dbReference>
<evidence type="ECO:0000313" key="7">
    <source>
        <dbReference type="EMBL" id="MBB2206138.1"/>
    </source>
</evidence>
<dbReference type="GO" id="GO:0003735">
    <property type="term" value="F:structural constituent of ribosome"/>
    <property type="evidence" value="ECO:0007669"/>
    <property type="project" value="InterPro"/>
</dbReference>
<evidence type="ECO:0000313" key="8">
    <source>
        <dbReference type="Proteomes" id="UP000540556"/>
    </source>
</evidence>
<dbReference type="GO" id="GO:0006412">
    <property type="term" value="P:translation"/>
    <property type="evidence" value="ECO:0007669"/>
    <property type="project" value="UniProtKB-UniRule"/>
</dbReference>
<organism evidence="7 8">
    <name type="scientific">Gluconacetobacter takamatsuzukensis</name>
    <dbReference type="NCBI Taxonomy" id="1286190"/>
    <lineage>
        <taxon>Bacteria</taxon>
        <taxon>Pseudomonadati</taxon>
        <taxon>Pseudomonadota</taxon>
        <taxon>Alphaproteobacteria</taxon>
        <taxon>Acetobacterales</taxon>
        <taxon>Acetobacteraceae</taxon>
        <taxon>Gluconacetobacter</taxon>
    </lineage>
</organism>
<comment type="similarity">
    <text evidence="1 5 6">Belongs to the bacterial ribosomal protein bL19 family.</text>
</comment>
<dbReference type="PANTHER" id="PTHR15680:SF9">
    <property type="entry name" value="LARGE RIBOSOMAL SUBUNIT PROTEIN BL19M"/>
    <property type="match status" value="1"/>
</dbReference>
<dbReference type="PIRSF" id="PIRSF002191">
    <property type="entry name" value="Ribosomal_L19"/>
    <property type="match status" value="1"/>
</dbReference>
<dbReference type="AlphaFoldDB" id="A0A7W4PQA5"/>